<dbReference type="InterPro" id="IPR011701">
    <property type="entry name" value="MFS"/>
</dbReference>
<feature type="transmembrane region" description="Helical" evidence="8">
    <location>
        <begin position="102"/>
        <end position="122"/>
    </location>
</feature>
<evidence type="ECO:0000259" key="9">
    <source>
        <dbReference type="PROSITE" id="PS50850"/>
    </source>
</evidence>
<dbReference type="STRING" id="39692.BST38_17205"/>
<dbReference type="Gene3D" id="1.20.1250.20">
    <property type="entry name" value="MFS general substrate transporter like domains"/>
    <property type="match status" value="1"/>
</dbReference>
<evidence type="ECO:0000313" key="10">
    <source>
        <dbReference type="EMBL" id="SRX83958.1"/>
    </source>
</evidence>
<proteinExistence type="inferred from homology"/>
<feature type="transmembrane region" description="Helical" evidence="8">
    <location>
        <begin position="265"/>
        <end position="288"/>
    </location>
</feature>
<keyword evidence="11" id="KW-1185">Reference proteome</keyword>
<evidence type="ECO:0000256" key="8">
    <source>
        <dbReference type="SAM" id="Phobius"/>
    </source>
</evidence>
<dbReference type="InterPro" id="IPR036259">
    <property type="entry name" value="MFS_trans_sf"/>
</dbReference>
<organism evidence="10 11">
    <name type="scientific">Mycolicibacterium parafortuitum</name>
    <name type="common">Mycobacterium parafortuitum</name>
    <dbReference type="NCBI Taxonomy" id="39692"/>
    <lineage>
        <taxon>Bacteria</taxon>
        <taxon>Bacillati</taxon>
        <taxon>Actinomycetota</taxon>
        <taxon>Actinomycetes</taxon>
        <taxon>Mycobacteriales</taxon>
        <taxon>Mycobacteriaceae</taxon>
        <taxon>Mycolicibacterium</taxon>
    </lineage>
</organism>
<evidence type="ECO:0000256" key="6">
    <source>
        <dbReference type="ARBA" id="ARBA00022989"/>
    </source>
</evidence>
<sequence>MTPRRKAVILVSCCLSLLIVSMDATIVNVAIPSIRTDLSASSAQMQWVVDIYTLVLASLLMLSGATGDRFGRRRVFQIGLTIFALGSLACSLAPTIDTLIGARFLQGVGGSMLNPVALSIISQIFSKPVERARALGIWGGVTGISMAAGPIVGGLLIETVGWRSVFWINLPICAAAIILTAVFVPESKSATMRNVDPIGQALGVLFLFGIVFTLIEGPALGWTNPRVLGIAAAAAIALVAFLRYESRRHDPFLDLRFFRSIPFTTATVNAISAFAAWGAFLFMMSLYLQGERGFSAMHTGLIYLPIAIGALVFSPLSGRLVGRYGARPSLVTAGLMITSAAVMLTFLTATTPVWWLLVVFAVFGIGFSMVNAPITNAAVSGMPLDRAGAASAVTSTSRQVGVSIGVALCGSVAGSAMAGVATDFAAAARPLWFMCVGLGLLILALGLFSTSQRAQRSAERLAPLVAGTPVGGVHVR</sequence>
<dbReference type="Gene3D" id="1.20.1720.10">
    <property type="entry name" value="Multidrug resistance protein D"/>
    <property type="match status" value="1"/>
</dbReference>
<feature type="domain" description="Major facilitator superfamily (MFS) profile" evidence="9">
    <location>
        <begin position="9"/>
        <end position="454"/>
    </location>
</feature>
<dbReference type="InterPro" id="IPR020846">
    <property type="entry name" value="MFS_dom"/>
</dbReference>
<gene>
    <name evidence="10" type="ORF">MPP7335_05743</name>
</gene>
<dbReference type="EMBL" id="UEGS01000001">
    <property type="protein sequence ID" value="SRX83958.1"/>
    <property type="molecule type" value="Genomic_DNA"/>
</dbReference>
<evidence type="ECO:0000256" key="5">
    <source>
        <dbReference type="ARBA" id="ARBA00022692"/>
    </source>
</evidence>
<feature type="transmembrane region" description="Helical" evidence="8">
    <location>
        <begin position="431"/>
        <end position="450"/>
    </location>
</feature>
<dbReference type="Pfam" id="PF07690">
    <property type="entry name" value="MFS_1"/>
    <property type="match status" value="1"/>
</dbReference>
<feature type="transmembrane region" description="Helical" evidence="8">
    <location>
        <begin position="165"/>
        <end position="185"/>
    </location>
</feature>
<feature type="transmembrane region" description="Helical" evidence="8">
    <location>
        <begin position="300"/>
        <end position="318"/>
    </location>
</feature>
<keyword evidence="3" id="KW-0813">Transport</keyword>
<feature type="transmembrane region" description="Helical" evidence="8">
    <location>
        <begin position="400"/>
        <end position="419"/>
    </location>
</feature>
<comment type="similarity">
    <text evidence="2">Belongs to the major facilitator superfamily. EmrB family.</text>
</comment>
<evidence type="ECO:0000256" key="7">
    <source>
        <dbReference type="ARBA" id="ARBA00023136"/>
    </source>
</evidence>
<feature type="transmembrane region" description="Helical" evidence="8">
    <location>
        <begin position="353"/>
        <end position="379"/>
    </location>
</feature>
<protein>
    <submittedName>
        <fullName evidence="10">Multidrug resistance protein stp [Nocardia brasiliensis ATCC]</fullName>
    </submittedName>
</protein>
<evidence type="ECO:0000256" key="4">
    <source>
        <dbReference type="ARBA" id="ARBA00022475"/>
    </source>
</evidence>
<dbReference type="GO" id="GO:0022857">
    <property type="term" value="F:transmembrane transporter activity"/>
    <property type="evidence" value="ECO:0007669"/>
    <property type="project" value="InterPro"/>
</dbReference>
<keyword evidence="7 8" id="KW-0472">Membrane</keyword>
<feature type="transmembrane region" description="Helical" evidence="8">
    <location>
        <begin position="330"/>
        <end position="347"/>
    </location>
</feature>
<feature type="transmembrane region" description="Helical" evidence="8">
    <location>
        <begin position="45"/>
        <end position="63"/>
    </location>
</feature>
<keyword evidence="4" id="KW-1003">Cell membrane</keyword>
<feature type="transmembrane region" description="Helical" evidence="8">
    <location>
        <begin position="227"/>
        <end position="244"/>
    </location>
</feature>
<dbReference type="AlphaFoldDB" id="A0A375YS22"/>
<keyword evidence="5 8" id="KW-0812">Transmembrane</keyword>
<feature type="transmembrane region" description="Helical" evidence="8">
    <location>
        <begin position="134"/>
        <end position="153"/>
    </location>
</feature>
<dbReference type="CDD" id="cd17321">
    <property type="entry name" value="MFS_MMR_MDR_like"/>
    <property type="match status" value="1"/>
</dbReference>
<reference evidence="10 11" key="1">
    <citation type="submission" date="2018-05" db="EMBL/GenBank/DDBJ databases">
        <authorList>
            <consortium name="IHU Genomes"/>
        </authorList>
    </citation>
    <scope>NUCLEOTIDE SEQUENCE [LARGE SCALE GENOMIC DNA]</scope>
    <source>
        <strain evidence="10 11">P7335</strain>
    </source>
</reference>
<name>A0A375YS22_MYCPF</name>
<dbReference type="PANTHER" id="PTHR42718:SF9">
    <property type="entry name" value="MAJOR FACILITATOR SUPERFAMILY MULTIDRUG TRANSPORTER MFSC"/>
    <property type="match status" value="1"/>
</dbReference>
<dbReference type="RefSeq" id="WP_083144563.1">
    <property type="nucleotide sequence ID" value="NZ_MVID01000016.1"/>
</dbReference>
<feature type="transmembrane region" description="Helical" evidence="8">
    <location>
        <begin position="197"/>
        <end position="215"/>
    </location>
</feature>
<accession>A0A375YS22</accession>
<dbReference type="NCBIfam" id="TIGR00711">
    <property type="entry name" value="efflux_EmrB"/>
    <property type="match status" value="1"/>
</dbReference>
<dbReference type="InterPro" id="IPR004638">
    <property type="entry name" value="EmrB-like"/>
</dbReference>
<dbReference type="PROSITE" id="PS50850">
    <property type="entry name" value="MFS"/>
    <property type="match status" value="1"/>
</dbReference>
<keyword evidence="6 8" id="KW-1133">Transmembrane helix</keyword>
<comment type="subcellular location">
    <subcellularLocation>
        <location evidence="1">Cell membrane</location>
        <topology evidence="1">Multi-pass membrane protein</topology>
    </subcellularLocation>
</comment>
<evidence type="ECO:0000256" key="1">
    <source>
        <dbReference type="ARBA" id="ARBA00004651"/>
    </source>
</evidence>
<dbReference type="GO" id="GO:0005886">
    <property type="term" value="C:plasma membrane"/>
    <property type="evidence" value="ECO:0007669"/>
    <property type="project" value="UniProtKB-SubCell"/>
</dbReference>
<dbReference type="PANTHER" id="PTHR42718">
    <property type="entry name" value="MAJOR FACILITATOR SUPERFAMILY MULTIDRUG TRANSPORTER MFSC"/>
    <property type="match status" value="1"/>
</dbReference>
<dbReference type="Proteomes" id="UP000252008">
    <property type="component" value="Unassembled WGS sequence"/>
</dbReference>
<dbReference type="PRINTS" id="PR01036">
    <property type="entry name" value="TCRTETB"/>
</dbReference>
<evidence type="ECO:0000256" key="3">
    <source>
        <dbReference type="ARBA" id="ARBA00022448"/>
    </source>
</evidence>
<feature type="transmembrane region" description="Helical" evidence="8">
    <location>
        <begin position="75"/>
        <end position="96"/>
    </location>
</feature>
<dbReference type="SUPFAM" id="SSF103473">
    <property type="entry name" value="MFS general substrate transporter"/>
    <property type="match status" value="1"/>
</dbReference>
<evidence type="ECO:0000256" key="2">
    <source>
        <dbReference type="ARBA" id="ARBA00008537"/>
    </source>
</evidence>
<evidence type="ECO:0000313" key="11">
    <source>
        <dbReference type="Proteomes" id="UP000252008"/>
    </source>
</evidence>